<comment type="function">
    <text evidence="5">Effector that suppresses plant defense responses during pathogen infection.</text>
</comment>
<sequence>MRLSFALLLAAVATLIASGDALSANAKSDLTTLTMTSSKKIQSLAAGQSDGKRFLRSHKNIDFDGEERGVITNPIRRDMLSSSAYKKEVFDNWLLHNKSSATIRDYLNLNGKRWKQKYQDLYNEYALLHKNSGQYP</sequence>
<evidence type="ECO:0000313" key="6">
    <source>
        <dbReference type="EnsemblProtists" id="Phyra78544"/>
    </source>
</evidence>
<dbReference type="HOGENOM" id="CLU_1889906_0_0_1"/>
<evidence type="ECO:0000256" key="2">
    <source>
        <dbReference type="ARBA" id="ARBA00010400"/>
    </source>
</evidence>
<proteinExistence type="inferred from homology"/>
<keyword evidence="4 5" id="KW-0732">Signal</keyword>
<dbReference type="OrthoDB" id="145322at2759"/>
<dbReference type="VEuPathDB" id="FungiDB:KRP23_13826"/>
<dbReference type="eggNOG" id="ENOG502RFFH">
    <property type="taxonomic scope" value="Eukaryota"/>
</dbReference>
<dbReference type="VEuPathDB" id="FungiDB:KRP22_4539"/>
<dbReference type="EnsemblProtists" id="Phyra78544">
    <property type="protein sequence ID" value="Phyra78544"/>
    <property type="gene ID" value="Phyra78544"/>
</dbReference>
<reference evidence="7" key="1">
    <citation type="journal article" date="2006" name="Science">
        <title>Phytophthora genome sequences uncover evolutionary origins and mechanisms of pathogenesis.</title>
        <authorList>
            <person name="Tyler B.M."/>
            <person name="Tripathy S."/>
            <person name="Zhang X."/>
            <person name="Dehal P."/>
            <person name="Jiang R.H."/>
            <person name="Aerts A."/>
            <person name="Arredondo F.D."/>
            <person name="Baxter L."/>
            <person name="Bensasson D."/>
            <person name="Beynon J.L."/>
            <person name="Chapman J."/>
            <person name="Damasceno C.M."/>
            <person name="Dorrance A.E."/>
            <person name="Dou D."/>
            <person name="Dickerman A.W."/>
            <person name="Dubchak I.L."/>
            <person name="Garbelotto M."/>
            <person name="Gijzen M."/>
            <person name="Gordon S.G."/>
            <person name="Govers F."/>
            <person name="Grunwald N.J."/>
            <person name="Huang W."/>
            <person name="Ivors K.L."/>
            <person name="Jones R.W."/>
            <person name="Kamoun S."/>
            <person name="Krampis K."/>
            <person name="Lamour K.H."/>
            <person name="Lee M.K."/>
            <person name="McDonald W.H."/>
            <person name="Medina M."/>
            <person name="Meijer H.J."/>
            <person name="Nordberg E.K."/>
            <person name="Maclean D.J."/>
            <person name="Ospina-Giraldo M.D."/>
            <person name="Morris P.F."/>
            <person name="Phuntumart V."/>
            <person name="Putnam N.H."/>
            <person name="Rash S."/>
            <person name="Rose J.K."/>
            <person name="Sakihama Y."/>
            <person name="Salamov A.A."/>
            <person name="Savidor A."/>
            <person name="Scheuring C.F."/>
            <person name="Smith B.M."/>
            <person name="Sobral B.W."/>
            <person name="Terry A."/>
            <person name="Torto-Alalibo T.A."/>
            <person name="Win J."/>
            <person name="Xu Z."/>
            <person name="Zhang H."/>
            <person name="Grigoriev I.V."/>
            <person name="Rokhsar D.S."/>
            <person name="Boore J.L."/>
        </authorList>
    </citation>
    <scope>NUCLEOTIDE SEQUENCE [LARGE SCALE GENOMIC DNA]</scope>
    <source>
        <strain evidence="7">Pr102</strain>
    </source>
</reference>
<evidence type="ECO:0000256" key="5">
    <source>
        <dbReference type="RuleBase" id="RU367124"/>
    </source>
</evidence>
<dbReference type="Gene3D" id="1.10.10.2460">
    <property type="match status" value="1"/>
</dbReference>
<dbReference type="InParanoid" id="H3GPC9"/>
<name>H3GPC9_PHYRM</name>
<organism evidence="6 7">
    <name type="scientific">Phytophthora ramorum</name>
    <name type="common">Sudden oak death agent</name>
    <dbReference type="NCBI Taxonomy" id="164328"/>
    <lineage>
        <taxon>Eukaryota</taxon>
        <taxon>Sar</taxon>
        <taxon>Stramenopiles</taxon>
        <taxon>Oomycota</taxon>
        <taxon>Peronosporomycetes</taxon>
        <taxon>Peronosporales</taxon>
        <taxon>Peronosporaceae</taxon>
        <taxon>Phytophthora</taxon>
    </lineage>
</organism>
<evidence type="ECO:0000256" key="3">
    <source>
        <dbReference type="ARBA" id="ARBA00022525"/>
    </source>
</evidence>
<accession>H3GPC9</accession>
<reference evidence="6" key="2">
    <citation type="submission" date="2015-06" db="UniProtKB">
        <authorList>
            <consortium name="EnsemblProtists"/>
        </authorList>
    </citation>
    <scope>IDENTIFICATION</scope>
    <source>
        <strain evidence="6">Pr102</strain>
    </source>
</reference>
<dbReference type="InterPro" id="IPR031825">
    <property type="entry name" value="RXLR"/>
</dbReference>
<evidence type="ECO:0000313" key="7">
    <source>
        <dbReference type="Proteomes" id="UP000005238"/>
    </source>
</evidence>
<dbReference type="Pfam" id="PF16810">
    <property type="entry name" value="RXLR"/>
    <property type="match status" value="1"/>
</dbReference>
<dbReference type="EMBL" id="DS566029">
    <property type="status" value="NOT_ANNOTATED_CDS"/>
    <property type="molecule type" value="Genomic_DNA"/>
</dbReference>
<comment type="subcellular location">
    <subcellularLocation>
        <location evidence="1 5">Secreted</location>
    </subcellularLocation>
</comment>
<keyword evidence="7" id="KW-1185">Reference proteome</keyword>
<feature type="signal peptide" evidence="5">
    <location>
        <begin position="1"/>
        <end position="21"/>
    </location>
</feature>
<dbReference type="GeneID" id="94220376"/>
<dbReference type="GO" id="GO:0005576">
    <property type="term" value="C:extracellular region"/>
    <property type="evidence" value="ECO:0007669"/>
    <property type="project" value="UniProtKB-SubCell"/>
</dbReference>
<dbReference type="Proteomes" id="UP000005238">
    <property type="component" value="Unassembled WGS sequence"/>
</dbReference>
<evidence type="ECO:0000256" key="4">
    <source>
        <dbReference type="ARBA" id="ARBA00022729"/>
    </source>
</evidence>
<dbReference type="RefSeq" id="XP_067737980.1">
    <property type="nucleotide sequence ID" value="XM_067884584.1"/>
</dbReference>
<evidence type="ECO:0000256" key="1">
    <source>
        <dbReference type="ARBA" id="ARBA00004613"/>
    </source>
</evidence>
<comment type="similarity">
    <text evidence="2 5">Belongs to the RxLR effector family.</text>
</comment>
<keyword evidence="3 5" id="KW-0964">Secreted</keyword>
<dbReference type="AlphaFoldDB" id="H3GPC9"/>
<protein>
    <recommendedName>
        <fullName evidence="5">RxLR effector protein</fullName>
    </recommendedName>
</protein>
<feature type="chain" id="PRO_5028513638" description="RxLR effector protein" evidence="5">
    <location>
        <begin position="22"/>
        <end position="136"/>
    </location>
</feature>